<comment type="caution">
    <text evidence="2">The sequence shown here is derived from an EMBL/GenBank/DDBJ whole genome shotgun (WGS) entry which is preliminary data.</text>
</comment>
<evidence type="ECO:0000313" key="2">
    <source>
        <dbReference type="EMBL" id="KKL49445.1"/>
    </source>
</evidence>
<feature type="domain" description="DUF362" evidence="1">
    <location>
        <begin position="45"/>
        <end position="241"/>
    </location>
</feature>
<proteinExistence type="predicted"/>
<gene>
    <name evidence="2" type="ORF">LCGC14_2315430</name>
</gene>
<dbReference type="Pfam" id="PF04015">
    <property type="entry name" value="DUF362"/>
    <property type="match status" value="1"/>
</dbReference>
<accession>A0A0F9EWX1</accession>
<organism evidence="2">
    <name type="scientific">marine sediment metagenome</name>
    <dbReference type="NCBI Taxonomy" id="412755"/>
    <lineage>
        <taxon>unclassified sequences</taxon>
        <taxon>metagenomes</taxon>
        <taxon>ecological metagenomes</taxon>
    </lineage>
</organism>
<reference evidence="2" key="1">
    <citation type="journal article" date="2015" name="Nature">
        <title>Complex archaea that bridge the gap between prokaryotes and eukaryotes.</title>
        <authorList>
            <person name="Spang A."/>
            <person name="Saw J.H."/>
            <person name="Jorgensen S.L."/>
            <person name="Zaremba-Niedzwiedzka K."/>
            <person name="Martijn J."/>
            <person name="Lind A.E."/>
            <person name="van Eijk R."/>
            <person name="Schleper C."/>
            <person name="Guy L."/>
            <person name="Ettema T.J."/>
        </authorList>
    </citation>
    <scope>NUCLEOTIDE SEQUENCE</scope>
</reference>
<dbReference type="EMBL" id="LAZR01032955">
    <property type="protein sequence ID" value="KKL49445.1"/>
    <property type="molecule type" value="Genomic_DNA"/>
</dbReference>
<sequence>MIKKAQVSIVKCEKIHHYESVKKAVKDSLDLIGGLDSLVSAGDRILIKPNLIAPYHYRTGATTNPLVIRALCALAKEAGAARVSIADSSAVGHKTEEVFAVTGLKELSTKIGVELIDFKKAKAVPMGIPNGKIFRRIKIPQIFMEADVIINAPVMKTHDVFPATLGLKNMKGVLQEKDKKRFHKWGLAQSIVDLNKLVLPQITVLDGTVCMEGMGPTHGTPVNLGIIISSFDTVAADSVGATVMGILPSKIEYIKLAFEQGLGCADLSRIQVLGTGIEKVKRPFKQV</sequence>
<protein>
    <recommendedName>
        <fullName evidence="1">DUF362 domain-containing protein</fullName>
    </recommendedName>
</protein>
<evidence type="ECO:0000259" key="1">
    <source>
        <dbReference type="Pfam" id="PF04015"/>
    </source>
</evidence>
<dbReference type="AlphaFoldDB" id="A0A0F9EWX1"/>
<dbReference type="InterPro" id="IPR007160">
    <property type="entry name" value="DUF362"/>
</dbReference>
<name>A0A0F9EWX1_9ZZZZ</name>
<feature type="non-terminal residue" evidence="2">
    <location>
        <position position="287"/>
    </location>
</feature>